<dbReference type="RefSeq" id="XP_003035114.1">
    <property type="nucleotide sequence ID" value="XM_003035068.1"/>
</dbReference>
<dbReference type="AlphaFoldDB" id="D8PWH7"/>
<dbReference type="PANTHER" id="PTHR28271">
    <property type="entry name" value="54S RIBOSOMAL PROTEIN L31, MITOCHONDRIAL"/>
    <property type="match status" value="1"/>
</dbReference>
<protein>
    <recommendedName>
        <fullName evidence="3">54S ribosomal protein L31, mitochondrial</fullName>
    </recommendedName>
</protein>
<dbReference type="InterPro" id="IPR016340">
    <property type="entry name" value="Ribosomal_mL60"/>
</dbReference>
<gene>
    <name evidence="1" type="ORF">SCHCODRAFT_14280</name>
</gene>
<evidence type="ECO:0000313" key="2">
    <source>
        <dbReference type="Proteomes" id="UP000007431"/>
    </source>
</evidence>
<proteinExistence type="predicted"/>
<dbReference type="HOGENOM" id="CLU_141719_0_0_1"/>
<dbReference type="EMBL" id="GL377303">
    <property type="protein sequence ID" value="EFJ00212.1"/>
    <property type="molecule type" value="Genomic_DNA"/>
</dbReference>
<name>D8PWH7_SCHCM</name>
<dbReference type="OrthoDB" id="2332379at2759"/>
<dbReference type="KEGG" id="scm:SCHCO_02606564"/>
<accession>D8PWH7</accession>
<dbReference type="PANTHER" id="PTHR28271:SF1">
    <property type="entry name" value="LARGE RIBOSOMAL SUBUNIT PROTEIN ML60"/>
    <property type="match status" value="1"/>
</dbReference>
<dbReference type="FunCoup" id="D8PWH7">
    <property type="interactions" value="31"/>
</dbReference>
<dbReference type="GeneID" id="9597376"/>
<dbReference type="Proteomes" id="UP000007431">
    <property type="component" value="Unassembled WGS sequence"/>
</dbReference>
<reference evidence="1 2" key="1">
    <citation type="journal article" date="2010" name="Nat. Biotechnol.">
        <title>Genome sequence of the model mushroom Schizophyllum commune.</title>
        <authorList>
            <person name="Ohm R.A."/>
            <person name="de Jong J.F."/>
            <person name="Lugones L.G."/>
            <person name="Aerts A."/>
            <person name="Kothe E."/>
            <person name="Stajich J.E."/>
            <person name="de Vries R.P."/>
            <person name="Record E."/>
            <person name="Levasseur A."/>
            <person name="Baker S.E."/>
            <person name="Bartholomew K.A."/>
            <person name="Coutinho P.M."/>
            <person name="Erdmann S."/>
            <person name="Fowler T.J."/>
            <person name="Gathman A.C."/>
            <person name="Lombard V."/>
            <person name="Henrissat B."/>
            <person name="Knabe N."/>
            <person name="Kuees U."/>
            <person name="Lilly W.W."/>
            <person name="Lindquist E."/>
            <person name="Lucas S."/>
            <person name="Magnuson J.K."/>
            <person name="Piumi F."/>
            <person name="Raudaskoski M."/>
            <person name="Salamov A."/>
            <person name="Schmutz J."/>
            <person name="Schwarze F.W.M.R."/>
            <person name="vanKuyk P.A."/>
            <person name="Horton J.S."/>
            <person name="Grigoriev I.V."/>
            <person name="Woesten H.A.B."/>
        </authorList>
    </citation>
    <scope>NUCLEOTIDE SEQUENCE [LARGE SCALE GENOMIC DNA]</scope>
    <source>
        <strain evidence="2">H4-8 / FGSC 9210</strain>
    </source>
</reference>
<dbReference type="OMA" id="HLVPKWT"/>
<dbReference type="VEuPathDB" id="FungiDB:SCHCODRAFT_02606564"/>
<dbReference type="GO" id="GO:0003735">
    <property type="term" value="F:structural constituent of ribosome"/>
    <property type="evidence" value="ECO:0007669"/>
    <property type="project" value="TreeGrafter"/>
</dbReference>
<sequence>MFGAFRPTHVACGGNLWKMPMKLSVTRKANVRSRLKKVDAVIEAVRASGVECTALERALELPKESEMPARDKYTVFSRTSRNYRKPIQFVPKWTRLTQRVNPKGF</sequence>
<dbReference type="Pfam" id="PF09784">
    <property type="entry name" value="L31"/>
    <property type="match status" value="1"/>
</dbReference>
<keyword evidence="2" id="KW-1185">Reference proteome</keyword>
<evidence type="ECO:0008006" key="3">
    <source>
        <dbReference type="Google" id="ProtNLM"/>
    </source>
</evidence>
<dbReference type="GO" id="GO:0005762">
    <property type="term" value="C:mitochondrial large ribosomal subunit"/>
    <property type="evidence" value="ECO:0007669"/>
    <property type="project" value="TreeGrafter"/>
</dbReference>
<organism evidence="2">
    <name type="scientific">Schizophyllum commune (strain H4-8 / FGSC 9210)</name>
    <name type="common">Split gill fungus</name>
    <dbReference type="NCBI Taxonomy" id="578458"/>
    <lineage>
        <taxon>Eukaryota</taxon>
        <taxon>Fungi</taxon>
        <taxon>Dikarya</taxon>
        <taxon>Basidiomycota</taxon>
        <taxon>Agaricomycotina</taxon>
        <taxon>Agaricomycetes</taxon>
        <taxon>Agaricomycetidae</taxon>
        <taxon>Agaricales</taxon>
        <taxon>Schizophyllaceae</taxon>
        <taxon>Schizophyllum</taxon>
    </lineage>
</organism>
<evidence type="ECO:0000313" key="1">
    <source>
        <dbReference type="EMBL" id="EFJ00212.1"/>
    </source>
</evidence>
<dbReference type="eggNOG" id="ENOG502S81F">
    <property type="taxonomic scope" value="Eukaryota"/>
</dbReference>
<dbReference type="InParanoid" id="D8PWH7"/>